<keyword evidence="2" id="KW-0805">Transcription regulation</keyword>
<evidence type="ECO:0000256" key="4">
    <source>
        <dbReference type="ARBA" id="ARBA00023163"/>
    </source>
</evidence>
<evidence type="ECO:0000313" key="6">
    <source>
        <dbReference type="EMBL" id="APT60209.1"/>
    </source>
</evidence>
<geneLocation type="plasmid" evidence="6 7">
    <name>1</name>
</geneLocation>
<protein>
    <recommendedName>
        <fullName evidence="5">HTH lysR-type domain-containing protein</fullName>
    </recommendedName>
</protein>
<dbReference type="Proteomes" id="UP000185494">
    <property type="component" value="Chromosome 1"/>
</dbReference>
<dbReference type="EMBL" id="CP015585">
    <property type="protein sequence ID" value="APT60209.1"/>
    <property type="molecule type" value="Genomic_DNA"/>
</dbReference>
<dbReference type="CDD" id="cd08422">
    <property type="entry name" value="PBP2_CrgA_like"/>
    <property type="match status" value="1"/>
</dbReference>
<proteinExistence type="inferred from homology"/>
<name>A0A1L7AN87_9PROT</name>
<dbReference type="GO" id="GO:0003700">
    <property type="term" value="F:DNA-binding transcription factor activity"/>
    <property type="evidence" value="ECO:0007669"/>
    <property type="project" value="InterPro"/>
</dbReference>
<dbReference type="PANTHER" id="PTHR30537:SF5">
    <property type="entry name" value="HTH-TYPE TRANSCRIPTIONAL ACTIVATOR TTDR-RELATED"/>
    <property type="match status" value="1"/>
</dbReference>
<dbReference type="Pfam" id="PF00126">
    <property type="entry name" value="HTH_1"/>
    <property type="match status" value="1"/>
</dbReference>
<evidence type="ECO:0000256" key="1">
    <source>
        <dbReference type="ARBA" id="ARBA00009437"/>
    </source>
</evidence>
<dbReference type="SUPFAM" id="SSF46785">
    <property type="entry name" value="Winged helix' DNA-binding domain"/>
    <property type="match status" value="1"/>
</dbReference>
<reference evidence="6 7" key="1">
    <citation type="submission" date="2016-05" db="EMBL/GenBank/DDBJ databases">
        <title>Complete Genome and Methylome Analysis of Psychrotrophic Bacterial Isolates from Antarctic Lake Untersee.</title>
        <authorList>
            <person name="Fomenkov A."/>
            <person name="Akimov V.N."/>
            <person name="Vasilyeva L.V."/>
            <person name="Andersen D."/>
            <person name="Vincze T."/>
            <person name="Roberts R.J."/>
        </authorList>
    </citation>
    <scope>NUCLEOTIDE SEQUENCE [LARGE SCALE GENOMIC DNA]</scope>
    <source>
        <strain evidence="6 7">U14-5</strain>
        <plasmid evidence="7">Plasmid 1</plasmid>
    </source>
</reference>
<dbReference type="PANTHER" id="PTHR30537">
    <property type="entry name" value="HTH-TYPE TRANSCRIPTIONAL REGULATOR"/>
    <property type="match status" value="1"/>
</dbReference>
<gene>
    <name evidence="6" type="ORF">RGI145_22970</name>
</gene>
<dbReference type="AlphaFoldDB" id="A0A1L7AN87"/>
<keyword evidence="6" id="KW-0614">Plasmid</keyword>
<dbReference type="GO" id="GO:0003677">
    <property type="term" value="F:DNA binding"/>
    <property type="evidence" value="ECO:0007669"/>
    <property type="project" value="UniProtKB-KW"/>
</dbReference>
<evidence type="ECO:0000313" key="7">
    <source>
        <dbReference type="Proteomes" id="UP000185494"/>
    </source>
</evidence>
<dbReference type="Gene3D" id="3.40.190.290">
    <property type="match status" value="1"/>
</dbReference>
<dbReference type="InterPro" id="IPR000847">
    <property type="entry name" value="LysR_HTH_N"/>
</dbReference>
<evidence type="ECO:0000256" key="2">
    <source>
        <dbReference type="ARBA" id="ARBA00023015"/>
    </source>
</evidence>
<dbReference type="InterPro" id="IPR058163">
    <property type="entry name" value="LysR-type_TF_proteobact-type"/>
</dbReference>
<comment type="similarity">
    <text evidence="1">Belongs to the LysR transcriptional regulatory family.</text>
</comment>
<dbReference type="InterPro" id="IPR036390">
    <property type="entry name" value="WH_DNA-bd_sf"/>
</dbReference>
<dbReference type="InterPro" id="IPR036388">
    <property type="entry name" value="WH-like_DNA-bd_sf"/>
</dbReference>
<evidence type="ECO:0000256" key="3">
    <source>
        <dbReference type="ARBA" id="ARBA00023125"/>
    </source>
</evidence>
<keyword evidence="4" id="KW-0804">Transcription</keyword>
<dbReference type="KEGG" id="rgi:RGI145_22970"/>
<dbReference type="InterPro" id="IPR005119">
    <property type="entry name" value="LysR_subst-bd"/>
</dbReference>
<sequence>MDLVALTAFQQIAEHGGVGRASRAAAVPKTTLSRRLRQLEEALGVPLVERGPRLFRLTDEGVALFERTCALLTELDEAGRSLAGGFAHPRGRLRVSAPTLFTDFHMGSIAATFTRRYPEMILEIVSENRVIDPLQEGFDAVVRVNPDANDELVGRLLYRDDMLLVASGPCPPTSTVGEILVPAVVLSSVATERPWTVQEKDRHRDFRPQPVLWTTSILAARQAVLAGTGAALLPRSVVASDLVEGRLTCWGRSADRPAEIWVLHRSRRLRSPKLSAFVDFLCAAFAEQRELDRPGRAGS</sequence>
<dbReference type="PROSITE" id="PS50931">
    <property type="entry name" value="HTH_LYSR"/>
    <property type="match status" value="1"/>
</dbReference>
<keyword evidence="3" id="KW-0238">DNA-binding</keyword>
<feature type="domain" description="HTH lysR-type" evidence="5">
    <location>
        <begin position="1"/>
        <end position="58"/>
    </location>
</feature>
<dbReference type="SUPFAM" id="SSF53850">
    <property type="entry name" value="Periplasmic binding protein-like II"/>
    <property type="match status" value="1"/>
</dbReference>
<organism evidence="6 7">
    <name type="scientific">Roseomonas gilardii</name>
    <dbReference type="NCBI Taxonomy" id="257708"/>
    <lineage>
        <taxon>Bacteria</taxon>
        <taxon>Pseudomonadati</taxon>
        <taxon>Pseudomonadota</taxon>
        <taxon>Alphaproteobacteria</taxon>
        <taxon>Acetobacterales</taxon>
        <taxon>Roseomonadaceae</taxon>
        <taxon>Roseomonas</taxon>
    </lineage>
</organism>
<accession>A0A1L7AN87</accession>
<dbReference type="Gene3D" id="1.10.10.10">
    <property type="entry name" value="Winged helix-like DNA-binding domain superfamily/Winged helix DNA-binding domain"/>
    <property type="match status" value="1"/>
</dbReference>
<dbReference type="Pfam" id="PF03466">
    <property type="entry name" value="LysR_substrate"/>
    <property type="match status" value="1"/>
</dbReference>
<evidence type="ECO:0000259" key="5">
    <source>
        <dbReference type="PROSITE" id="PS50931"/>
    </source>
</evidence>